<sequence>MHRSMIAAGLALAALAGTAFAAGTSVEVSGLTPTLGGDKVKKLVVVKYDDLNPNDKQGAQALFTRLNLVATALCSSNPGGKGSLLAEKVEKCRSETVVQAAKDIGAAELIAISK</sequence>
<dbReference type="NCBIfam" id="TIGR04433">
    <property type="entry name" value="UrcA_uranyl"/>
    <property type="match status" value="1"/>
</dbReference>
<gene>
    <name evidence="2" type="ORF">FHS83_000556</name>
</gene>
<evidence type="ECO:0000313" key="3">
    <source>
        <dbReference type="Proteomes" id="UP000570514"/>
    </source>
</evidence>
<evidence type="ECO:0000313" key="2">
    <source>
        <dbReference type="EMBL" id="NIK87238.1"/>
    </source>
</evidence>
<dbReference type="RefSeq" id="WP_167080659.1">
    <property type="nucleotide sequence ID" value="NZ_BAAADC010000001.1"/>
</dbReference>
<feature type="chain" id="PRO_5032600646" evidence="1">
    <location>
        <begin position="22"/>
        <end position="114"/>
    </location>
</feature>
<proteinExistence type="predicted"/>
<protein>
    <submittedName>
        <fullName evidence="2">UrcA family protein</fullName>
    </submittedName>
</protein>
<keyword evidence="1" id="KW-0732">Signal</keyword>
<evidence type="ECO:0000256" key="1">
    <source>
        <dbReference type="SAM" id="SignalP"/>
    </source>
</evidence>
<dbReference type="InterPro" id="IPR030972">
    <property type="entry name" value="UrcA_uranyl"/>
</dbReference>
<keyword evidence="3" id="KW-1185">Reference proteome</keyword>
<feature type="signal peptide" evidence="1">
    <location>
        <begin position="1"/>
        <end position="21"/>
    </location>
</feature>
<comment type="caution">
    <text evidence="2">The sequence shown here is derived from an EMBL/GenBank/DDBJ whole genome shotgun (WGS) entry which is preliminary data.</text>
</comment>
<dbReference type="AlphaFoldDB" id="A0A846MUQ0"/>
<dbReference type="EMBL" id="JAASRM010000001">
    <property type="protein sequence ID" value="NIK87238.1"/>
    <property type="molecule type" value="Genomic_DNA"/>
</dbReference>
<accession>A0A846MUQ0</accession>
<dbReference type="Proteomes" id="UP000570514">
    <property type="component" value="Unassembled WGS sequence"/>
</dbReference>
<name>A0A846MUQ0_9PROT</name>
<organism evidence="2 3">
    <name type="scientific">Rhizomicrobium palustre</name>
    <dbReference type="NCBI Taxonomy" id="189966"/>
    <lineage>
        <taxon>Bacteria</taxon>
        <taxon>Pseudomonadati</taxon>
        <taxon>Pseudomonadota</taxon>
        <taxon>Alphaproteobacteria</taxon>
        <taxon>Micropepsales</taxon>
        <taxon>Micropepsaceae</taxon>
        <taxon>Rhizomicrobium</taxon>
    </lineage>
</organism>
<reference evidence="2 3" key="1">
    <citation type="submission" date="2020-03" db="EMBL/GenBank/DDBJ databases">
        <title>Genomic Encyclopedia of Type Strains, Phase IV (KMG-IV): sequencing the most valuable type-strain genomes for metagenomic binning, comparative biology and taxonomic classification.</title>
        <authorList>
            <person name="Goeker M."/>
        </authorList>
    </citation>
    <scope>NUCLEOTIDE SEQUENCE [LARGE SCALE GENOMIC DNA]</scope>
    <source>
        <strain evidence="2 3">DSM 19867</strain>
    </source>
</reference>